<proteinExistence type="predicted"/>
<evidence type="ECO:0000313" key="3">
    <source>
        <dbReference type="Proteomes" id="UP000663852"/>
    </source>
</evidence>
<gene>
    <name evidence="2" type="ORF">EDS130_LOCUS44154</name>
</gene>
<evidence type="ECO:0008006" key="4">
    <source>
        <dbReference type="Google" id="ProtNLM"/>
    </source>
</evidence>
<protein>
    <recommendedName>
        <fullName evidence="4">G-protein coupled receptors family 1 profile domain-containing protein</fullName>
    </recommendedName>
</protein>
<dbReference type="SUPFAM" id="SSF81321">
    <property type="entry name" value="Family A G protein-coupled receptor-like"/>
    <property type="match status" value="1"/>
</dbReference>
<organism evidence="2 3">
    <name type="scientific">Adineta ricciae</name>
    <name type="common">Rotifer</name>
    <dbReference type="NCBI Taxonomy" id="249248"/>
    <lineage>
        <taxon>Eukaryota</taxon>
        <taxon>Metazoa</taxon>
        <taxon>Spiralia</taxon>
        <taxon>Gnathifera</taxon>
        <taxon>Rotifera</taxon>
        <taxon>Eurotatoria</taxon>
        <taxon>Bdelloidea</taxon>
        <taxon>Adinetida</taxon>
        <taxon>Adinetidae</taxon>
        <taxon>Adineta</taxon>
    </lineage>
</organism>
<dbReference type="Proteomes" id="UP000663852">
    <property type="component" value="Unassembled WGS sequence"/>
</dbReference>
<evidence type="ECO:0000256" key="1">
    <source>
        <dbReference type="SAM" id="Phobius"/>
    </source>
</evidence>
<keyword evidence="1" id="KW-1133">Transmembrane helix</keyword>
<reference evidence="2" key="1">
    <citation type="submission" date="2021-02" db="EMBL/GenBank/DDBJ databases">
        <authorList>
            <person name="Nowell W R."/>
        </authorList>
    </citation>
    <scope>NUCLEOTIDE SEQUENCE</scope>
</reference>
<name>A0A815UTP9_ADIRI</name>
<dbReference type="EMBL" id="CAJNOJ010000813">
    <property type="protein sequence ID" value="CAF1525256.1"/>
    <property type="molecule type" value="Genomic_DNA"/>
</dbReference>
<feature type="transmembrane region" description="Helical" evidence="1">
    <location>
        <begin position="127"/>
        <end position="149"/>
    </location>
</feature>
<dbReference type="Gene3D" id="1.20.1070.10">
    <property type="entry name" value="Rhodopsin 7-helix transmembrane proteins"/>
    <property type="match status" value="1"/>
</dbReference>
<keyword evidence="1" id="KW-0812">Transmembrane</keyword>
<feature type="transmembrane region" description="Helical" evidence="1">
    <location>
        <begin position="99"/>
        <end position="121"/>
    </location>
</feature>
<accession>A0A815UTP9</accession>
<keyword evidence="1" id="KW-0472">Membrane</keyword>
<evidence type="ECO:0000313" key="2">
    <source>
        <dbReference type="EMBL" id="CAF1525256.1"/>
    </source>
</evidence>
<dbReference type="AlphaFoldDB" id="A0A815UTP9"/>
<comment type="caution">
    <text evidence="2">The sequence shown here is derived from an EMBL/GenBank/DDBJ whole genome shotgun (WGS) entry which is preliminary data.</text>
</comment>
<feature type="transmembrane region" description="Helical" evidence="1">
    <location>
        <begin position="28"/>
        <end position="55"/>
    </location>
</feature>
<sequence length="168" mass="19529">MSQWMSEFLVSLPFILRSGPYCVYSPWMMIYLCASVIIVPSFVNAILNIGIFIYIRSHSRRVQTAPRIIKNTILNNRQQQQQRLSLLSRREISLLRHMIFMFIMIIGCWGQGYFLLVIGQFVYIPRIVHECAAILCELAVLALAINLFMCNSDLRQHLFNKLCGRVAR</sequence>